<dbReference type="GO" id="GO:0004867">
    <property type="term" value="F:serine-type endopeptidase inhibitor activity"/>
    <property type="evidence" value="ECO:0007669"/>
    <property type="project" value="UniProtKB-UniRule"/>
</dbReference>
<dbReference type="AlphaFoldDB" id="A0A9R1TAB2"/>
<feature type="disulfide bond" evidence="7">
    <location>
        <begin position="68"/>
        <end position="78"/>
    </location>
</feature>
<dbReference type="GeneID" id="105267983"/>
<evidence type="ECO:0000256" key="5">
    <source>
        <dbReference type="ARBA" id="ARBA00023157"/>
    </source>
</evidence>
<feature type="disulfide bond" evidence="7">
    <location>
        <begin position="65"/>
        <end position="83"/>
    </location>
</feature>
<comment type="caution">
    <text evidence="7">Lacks conserved residue(s) required for the propagation of feature annotation.</text>
</comment>
<feature type="disulfide bond" evidence="7">
    <location>
        <begin position="110"/>
        <end position="128"/>
    </location>
</feature>
<evidence type="ECO:0000313" key="10">
    <source>
        <dbReference type="Proteomes" id="UP000694866"/>
    </source>
</evidence>
<evidence type="ECO:0000256" key="8">
    <source>
        <dbReference type="SAM" id="Phobius"/>
    </source>
</evidence>
<feature type="disulfide bond" evidence="7">
    <location>
        <begin position="55"/>
        <end position="70"/>
    </location>
</feature>
<keyword evidence="5 7" id="KW-1015">Disulfide bond</keyword>
<keyword evidence="3 7" id="KW-0646">Protease inhibitor</keyword>
<evidence type="ECO:0000256" key="7">
    <source>
        <dbReference type="PROSITE-ProRule" id="PRU00776"/>
    </source>
</evidence>
<dbReference type="InterPro" id="IPR008037">
    <property type="entry name" value="Pacifastin_dom"/>
</dbReference>
<evidence type="ECO:0000256" key="4">
    <source>
        <dbReference type="ARBA" id="ARBA00022900"/>
    </source>
</evidence>
<evidence type="ECO:0000256" key="6">
    <source>
        <dbReference type="ARBA" id="ARBA00029459"/>
    </source>
</evidence>
<comment type="similarity">
    <text evidence="6 7">Belongs to the protease inhibitor I19 family.</text>
</comment>
<keyword evidence="10" id="KW-1185">Reference proteome</keyword>
<evidence type="ECO:0000256" key="1">
    <source>
        <dbReference type="ARBA" id="ARBA00004613"/>
    </source>
</evidence>
<evidence type="ECO:0000259" key="9">
    <source>
        <dbReference type="PROSITE" id="PS51446"/>
    </source>
</evidence>
<dbReference type="PROSITE" id="PS51446">
    <property type="entry name" value="PACIFASTIN"/>
    <property type="match status" value="2"/>
</dbReference>
<evidence type="ECO:0000256" key="2">
    <source>
        <dbReference type="ARBA" id="ARBA00022525"/>
    </source>
</evidence>
<feature type="disulfide bond" evidence="7">
    <location>
        <begin position="113"/>
        <end position="123"/>
    </location>
</feature>
<comment type="subcellular location">
    <subcellularLocation>
        <location evidence="1">Secreted</location>
    </subcellularLocation>
</comment>
<feature type="domain" description="Pacifastin" evidence="9">
    <location>
        <begin position="52"/>
        <end position="86"/>
    </location>
</feature>
<dbReference type="RefSeq" id="XP_011305490.1">
    <property type="nucleotide sequence ID" value="XM_011307188.1"/>
</dbReference>
<evidence type="ECO:0000256" key="3">
    <source>
        <dbReference type="ARBA" id="ARBA00022690"/>
    </source>
</evidence>
<organism evidence="10 11">
    <name type="scientific">Fopius arisanus</name>
    <dbReference type="NCBI Taxonomy" id="64838"/>
    <lineage>
        <taxon>Eukaryota</taxon>
        <taxon>Metazoa</taxon>
        <taxon>Ecdysozoa</taxon>
        <taxon>Arthropoda</taxon>
        <taxon>Hexapoda</taxon>
        <taxon>Insecta</taxon>
        <taxon>Pterygota</taxon>
        <taxon>Neoptera</taxon>
        <taxon>Endopterygota</taxon>
        <taxon>Hymenoptera</taxon>
        <taxon>Apocrita</taxon>
        <taxon>Ichneumonoidea</taxon>
        <taxon>Braconidae</taxon>
        <taxon>Opiinae</taxon>
        <taxon>Fopius</taxon>
    </lineage>
</organism>
<dbReference type="SUPFAM" id="SSF57283">
    <property type="entry name" value="PMP inhibitors"/>
    <property type="match status" value="2"/>
</dbReference>
<name>A0A9R1TAB2_9HYME</name>
<dbReference type="OrthoDB" id="10026631at2759"/>
<keyword evidence="4 7" id="KW-0722">Serine protease inhibitor</keyword>
<accession>A0A9R1TAB2</accession>
<proteinExistence type="inferred from homology"/>
<dbReference type="GO" id="GO:0005576">
    <property type="term" value="C:extracellular region"/>
    <property type="evidence" value="ECO:0007669"/>
    <property type="project" value="UniProtKB-SubCell"/>
</dbReference>
<dbReference type="KEGG" id="fas:105267983"/>
<keyword evidence="8" id="KW-0472">Membrane</keyword>
<protein>
    <submittedName>
        <fullName evidence="11">Protease inhibitors isoform X1</fullName>
    </submittedName>
</protein>
<feature type="transmembrane region" description="Helical" evidence="8">
    <location>
        <begin position="29"/>
        <end position="48"/>
    </location>
</feature>
<dbReference type="InterPro" id="IPR036201">
    <property type="entry name" value="Pacifastin_dom_sf"/>
</dbReference>
<gene>
    <name evidence="11" type="primary">LOC105267983</name>
</gene>
<dbReference type="Proteomes" id="UP000694866">
    <property type="component" value="Unplaced"/>
</dbReference>
<keyword evidence="8" id="KW-1133">Transmembrane helix</keyword>
<keyword evidence="2" id="KW-0964">Secreted</keyword>
<reference evidence="11" key="1">
    <citation type="submission" date="2025-08" db="UniProtKB">
        <authorList>
            <consortium name="RefSeq"/>
        </authorList>
    </citation>
    <scope>IDENTIFICATION</scope>
    <source>
        <strain evidence="11">USDA-PBARC FA_bdor</strain>
        <tissue evidence="11">Whole organism</tissue>
    </source>
</reference>
<dbReference type="Pfam" id="PF05375">
    <property type="entry name" value="Pacifastin_I"/>
    <property type="match status" value="2"/>
</dbReference>
<keyword evidence="8" id="KW-0812">Transmembrane</keyword>
<evidence type="ECO:0000313" key="11">
    <source>
        <dbReference type="RefSeq" id="XP_011305490.1"/>
    </source>
</evidence>
<feature type="disulfide bond" evidence="7">
    <location>
        <begin position="100"/>
        <end position="115"/>
    </location>
</feature>
<sequence>MVEQLVIITQGVSSLSVNYFCRRRSIYKMISKIVVLALVVGVALSASLPDYNKKCVPGSQFKIECNYCICLDNGTPACTRQLCEERPKARSMSLVEADMCVPGETYKDGCNFCTCLVGGIPDCTKMICRS</sequence>
<feature type="domain" description="Pacifastin" evidence="9">
    <location>
        <begin position="97"/>
        <end position="130"/>
    </location>
</feature>